<reference evidence="2 3" key="1">
    <citation type="submission" date="2019-03" db="EMBL/GenBank/DDBJ databases">
        <title>Genomic Encyclopedia of Type Strains, Phase IV (KMG-IV): sequencing the most valuable type-strain genomes for metagenomic binning, comparative biology and taxonomic classification.</title>
        <authorList>
            <person name="Goeker M."/>
        </authorList>
    </citation>
    <scope>NUCLEOTIDE SEQUENCE [LARGE SCALE GENOMIC DNA]</scope>
    <source>
        <strain evidence="2 3">DSM 19610</strain>
    </source>
</reference>
<gene>
    <name evidence="2" type="ORF">DFR30_1291</name>
</gene>
<feature type="domain" description="HMA" evidence="1">
    <location>
        <begin position="1"/>
        <end position="65"/>
    </location>
</feature>
<evidence type="ECO:0000313" key="2">
    <source>
        <dbReference type="EMBL" id="TCK18032.1"/>
    </source>
</evidence>
<evidence type="ECO:0000313" key="3">
    <source>
        <dbReference type="Proteomes" id="UP000295707"/>
    </source>
</evidence>
<proteinExistence type="predicted"/>
<dbReference type="Gene3D" id="3.30.70.100">
    <property type="match status" value="1"/>
</dbReference>
<protein>
    <submittedName>
        <fullName evidence="2">Copper chaperone</fullName>
    </submittedName>
</protein>
<comment type="caution">
    <text evidence="2">The sequence shown here is derived from an EMBL/GenBank/DDBJ whole genome shotgun (WGS) entry which is preliminary data.</text>
</comment>
<dbReference type="InterPro" id="IPR006121">
    <property type="entry name" value="HMA_dom"/>
</dbReference>
<dbReference type="GO" id="GO:0046872">
    <property type="term" value="F:metal ion binding"/>
    <property type="evidence" value="ECO:0007669"/>
    <property type="project" value="InterPro"/>
</dbReference>
<dbReference type="EMBL" id="SMFX01000001">
    <property type="protein sequence ID" value="TCK18032.1"/>
    <property type="molecule type" value="Genomic_DNA"/>
</dbReference>
<dbReference type="PROSITE" id="PS50846">
    <property type="entry name" value="HMA_2"/>
    <property type="match status" value="1"/>
</dbReference>
<dbReference type="OrthoDB" id="9814359at2"/>
<dbReference type="Proteomes" id="UP000295707">
    <property type="component" value="Unassembled WGS sequence"/>
</dbReference>
<name>A0A4R1HLE2_9GAMM</name>
<dbReference type="Pfam" id="PF00403">
    <property type="entry name" value="HMA"/>
    <property type="match status" value="1"/>
</dbReference>
<dbReference type="SUPFAM" id="SSF55008">
    <property type="entry name" value="HMA, heavy metal-associated domain"/>
    <property type="match status" value="1"/>
</dbReference>
<dbReference type="AlphaFoldDB" id="A0A4R1HLE2"/>
<dbReference type="CDD" id="cd00371">
    <property type="entry name" value="HMA"/>
    <property type="match status" value="1"/>
</dbReference>
<dbReference type="InterPro" id="IPR036163">
    <property type="entry name" value="HMA_dom_sf"/>
</dbReference>
<evidence type="ECO:0000259" key="1">
    <source>
        <dbReference type="PROSITE" id="PS50846"/>
    </source>
</evidence>
<sequence length="95" mass="9983">MSYEIEVENIKCSGCAGTIVKRLSGLDSVDEVQVDVELGIVRVTGDELARAEVCVLLEVLGYPESGSTSGVNSVKAKAKSFVSCAVGRFADKPSD</sequence>
<accession>A0A4R1HLE2</accession>
<dbReference type="RefSeq" id="WP_132971862.1">
    <property type="nucleotide sequence ID" value="NZ_SMFX01000001.1"/>
</dbReference>
<organism evidence="2 3">
    <name type="scientific">Thiogranum longum</name>
    <dbReference type="NCBI Taxonomy" id="1537524"/>
    <lineage>
        <taxon>Bacteria</taxon>
        <taxon>Pseudomonadati</taxon>
        <taxon>Pseudomonadota</taxon>
        <taxon>Gammaproteobacteria</taxon>
        <taxon>Chromatiales</taxon>
        <taxon>Ectothiorhodospiraceae</taxon>
        <taxon>Thiogranum</taxon>
    </lineage>
</organism>
<keyword evidence="3" id="KW-1185">Reference proteome</keyword>